<dbReference type="InterPro" id="IPR003593">
    <property type="entry name" value="AAA+_ATPase"/>
</dbReference>
<evidence type="ECO:0000256" key="1">
    <source>
        <dbReference type="PROSITE-ProRule" id="PRU00339"/>
    </source>
</evidence>
<keyword evidence="1" id="KW-0802">TPR repeat</keyword>
<dbReference type="Gene3D" id="3.40.50.300">
    <property type="entry name" value="P-loop containing nucleotide triphosphate hydrolases"/>
    <property type="match status" value="1"/>
</dbReference>
<dbReference type="RefSeq" id="WP_151570299.1">
    <property type="nucleotide sequence ID" value="NZ_WBMT01000032.1"/>
</dbReference>
<dbReference type="InterPro" id="IPR019734">
    <property type="entry name" value="TPR_rpt"/>
</dbReference>
<name>A0A6H9YHA1_9ACTN</name>
<evidence type="ECO:0000313" key="4">
    <source>
        <dbReference type="Proteomes" id="UP000468735"/>
    </source>
</evidence>
<dbReference type="EMBL" id="WBMT01000032">
    <property type="protein sequence ID" value="KAB2339999.1"/>
    <property type="molecule type" value="Genomic_DNA"/>
</dbReference>
<reference evidence="3 4" key="1">
    <citation type="submission" date="2019-09" db="EMBL/GenBank/DDBJ databases">
        <title>Actinomadura physcomitrii sp. nov., a novel actinomycete isolated from moss [Physcomitrium sphaericum (Ludw) Fuernr].</title>
        <authorList>
            <person name="Zhuang X."/>
            <person name="Liu C."/>
        </authorList>
    </citation>
    <scope>NUCLEOTIDE SEQUENCE [LARGE SCALE GENOMIC DNA]</scope>
    <source>
        <strain evidence="3 4">HMC1</strain>
    </source>
</reference>
<gene>
    <name evidence="3" type="ORF">F8566_46485</name>
</gene>
<dbReference type="OrthoDB" id="5521887at2"/>
<dbReference type="AlphaFoldDB" id="A0A6H9YHA1"/>
<dbReference type="Gene3D" id="1.25.40.10">
    <property type="entry name" value="Tetratricopeptide repeat domain"/>
    <property type="match status" value="2"/>
</dbReference>
<keyword evidence="4" id="KW-1185">Reference proteome</keyword>
<dbReference type="InterPro" id="IPR011990">
    <property type="entry name" value="TPR-like_helical_dom_sf"/>
</dbReference>
<dbReference type="SUPFAM" id="SSF48452">
    <property type="entry name" value="TPR-like"/>
    <property type="match status" value="2"/>
</dbReference>
<organism evidence="3 4">
    <name type="scientific">Actinomadura rudentiformis</name>
    <dbReference type="NCBI Taxonomy" id="359158"/>
    <lineage>
        <taxon>Bacteria</taxon>
        <taxon>Bacillati</taxon>
        <taxon>Actinomycetota</taxon>
        <taxon>Actinomycetes</taxon>
        <taxon>Streptosporangiales</taxon>
        <taxon>Thermomonosporaceae</taxon>
        <taxon>Actinomadura</taxon>
    </lineage>
</organism>
<proteinExistence type="predicted"/>
<dbReference type="InterPro" id="IPR027417">
    <property type="entry name" value="P-loop_NTPase"/>
</dbReference>
<comment type="caution">
    <text evidence="3">The sequence shown here is derived from an EMBL/GenBank/DDBJ whole genome shotgun (WGS) entry which is preliminary data.</text>
</comment>
<dbReference type="PANTHER" id="PTHR47691">
    <property type="entry name" value="REGULATOR-RELATED"/>
    <property type="match status" value="1"/>
</dbReference>
<dbReference type="InterPro" id="IPR002182">
    <property type="entry name" value="NB-ARC"/>
</dbReference>
<dbReference type="SMART" id="SM00028">
    <property type="entry name" value="TPR"/>
    <property type="match status" value="8"/>
</dbReference>
<sequence>MAAYPGKARFAGDSVARDKIIHVGGSAPEPSQPPPRQLPLDIHGFSGRAEILATLNTLIEKYQHSLSPLIIAITGMPGVGKTTLAVHWAHLMADRFPDGNIFIDLRGYSHRASLSSYEALGQVLRALNVPSSRIPVDEDELTALYRSQLAKKDLLIVLDDAAGSQQVYPLLPGSSSCVVVVTARDDLAGLVARGHARMIPLDLMPASEAVELVRTVAGHERMDAEPEATTELVRICARLPLALSVAAANLATRPQQSVADTVAALAKGDRLSNLTLGRDLDDAVGAAFDLSYRGLRPDLVATFRLLGLVEGPTFTPEAIGALCAVTPDAALSMLNDLEASNLVQAVSSGRYQLHELLREYARGRAEAEDDRLVREAALQRLATWYLTRAQQAGRFLDRYRRTIGQELAAPPVDVDPAERTRQLEWFNAEYRNLIEIVRQTSQLRWDGLTIGLADAVYDYFELRRYCHENIEVHRLGLEGAERRGHIPSQFFMHHHLAVAFREMGQVREAFAEADVACRLSRQVRDSYGEGVALDNIARIHLHLSEYREALAVTRVALAIRQKIEDRHGEATTLDTMARGYQGLSEYEEAYLRAKAALKIRRRIGDVRGEAETLDNIAHIYHAWGRASPALDYAQQALKLRREIGDRHGEGETLAFIGHLHMWLGKHEQARDFVESALQIRQSIADRHGEGEALVYLSTILRRIGREGEAVWAGLEALDILQELGDRHGEAEALMSLSRSYRRLQTYDPAGEDAVRALKISRSIGDRFGEADALRALALVERDLGNLNAARKGATRSLRLCRQIGNRRGEADSLDVLCKVFHRLGLLEKAHRTAIRSCAIAAEVNDGHGRMATMVALARILRDMGDLEHAASHLEEVLRLGEELGQQRRQREAWRLYGEIRAQQGDREAAEKAFAKAVLIEEGQGGD</sequence>
<dbReference type="SUPFAM" id="SSF52540">
    <property type="entry name" value="P-loop containing nucleoside triphosphate hydrolases"/>
    <property type="match status" value="1"/>
</dbReference>
<evidence type="ECO:0000313" key="3">
    <source>
        <dbReference type="EMBL" id="KAB2339999.1"/>
    </source>
</evidence>
<dbReference type="SMART" id="SM00382">
    <property type="entry name" value="AAA"/>
    <property type="match status" value="1"/>
</dbReference>
<dbReference type="PRINTS" id="PR00364">
    <property type="entry name" value="DISEASERSIST"/>
</dbReference>
<feature type="repeat" description="TPR" evidence="1">
    <location>
        <begin position="890"/>
        <end position="923"/>
    </location>
</feature>
<dbReference type="PROSITE" id="PS50005">
    <property type="entry name" value="TPR"/>
    <property type="match status" value="1"/>
</dbReference>
<accession>A0A6H9YHA1</accession>
<dbReference type="Proteomes" id="UP000468735">
    <property type="component" value="Unassembled WGS sequence"/>
</dbReference>
<dbReference type="Pfam" id="PF00931">
    <property type="entry name" value="NB-ARC"/>
    <property type="match status" value="1"/>
</dbReference>
<protein>
    <submittedName>
        <fullName evidence="3">Tetratricopeptide repeat protein</fullName>
    </submittedName>
</protein>
<dbReference type="PANTHER" id="PTHR47691:SF3">
    <property type="entry name" value="HTH-TYPE TRANSCRIPTIONAL REGULATOR RV0890C-RELATED"/>
    <property type="match status" value="1"/>
</dbReference>
<dbReference type="Pfam" id="PF13374">
    <property type="entry name" value="TPR_10"/>
    <property type="match status" value="1"/>
</dbReference>
<dbReference type="GO" id="GO:0043531">
    <property type="term" value="F:ADP binding"/>
    <property type="evidence" value="ECO:0007669"/>
    <property type="project" value="InterPro"/>
</dbReference>
<dbReference type="Pfam" id="PF13424">
    <property type="entry name" value="TPR_12"/>
    <property type="match status" value="2"/>
</dbReference>
<feature type="domain" description="AAA+ ATPase" evidence="2">
    <location>
        <begin position="67"/>
        <end position="202"/>
    </location>
</feature>
<evidence type="ECO:0000259" key="2">
    <source>
        <dbReference type="SMART" id="SM00382"/>
    </source>
</evidence>